<dbReference type="InterPro" id="IPR041650">
    <property type="entry name" value="HEPN_Swt1"/>
</dbReference>
<dbReference type="AlphaFoldDB" id="I3W143"/>
<dbReference type="Pfam" id="PF18731">
    <property type="entry name" value="HEPN_Swt1"/>
    <property type="match status" value="1"/>
</dbReference>
<dbReference type="EMBL" id="JQ418528">
    <property type="protein sequence ID" value="AFK89320.1"/>
    <property type="molecule type" value="Genomic_DNA"/>
</dbReference>
<feature type="domain" description="Swt1-like HEPN" evidence="1">
    <location>
        <begin position="10"/>
        <end position="121"/>
    </location>
</feature>
<evidence type="ECO:0000313" key="2">
    <source>
        <dbReference type="EMBL" id="AFK89320.1"/>
    </source>
</evidence>
<name>I3W143_9MICC</name>
<keyword evidence="2" id="KW-0614">Plasmid</keyword>
<proteinExistence type="predicted"/>
<sequence>MLYGRWWQFEDWLRQLAYVELRAKYGRSWSTQINASTWNQDKDAEWTHMLARDNENPLAYLDFPKLSDLMVAEWDIFKFALPRLETWKSHASELNMVRRRIAHLRLAHPDDLARLEQALRDLERGAFITLATYNSRWRPKITETSDPIVDGWLHKNHVDAQRLISHAANQYEVSFDLQVSRRPWAGSRGTPPTPGAGKLWHAEFYSQRFPIDLAGLWRSGYFAKPRDLVIHVEANSAHSISFTFADVDDHTEIADAIGNTFDAILTSRAHFDESNPYEWLRAARELNYKIAAGTGWNIVEEGTLPISIFGSGGGVQEFPHW</sequence>
<accession>I3W143</accession>
<reference evidence="2" key="1">
    <citation type="submission" date="2012-01" db="EMBL/GenBank/DDBJ databases">
        <authorList>
            <person name="Summers A.O."/>
            <person name="Wireman J."/>
            <person name="Sale K."/>
        </authorList>
    </citation>
    <scope>NUCLEOTIDE SEQUENCE</scope>
    <source>
        <strain evidence="2">J3-40</strain>
        <plasmid evidence="2">pJ340-69</plasmid>
    </source>
</reference>
<organism evidence="2">
    <name type="scientific">Arthrobacter sp. J3.40</name>
    <dbReference type="NCBI Taxonomy" id="347209"/>
    <lineage>
        <taxon>Bacteria</taxon>
        <taxon>Bacillati</taxon>
        <taxon>Actinomycetota</taxon>
        <taxon>Actinomycetes</taxon>
        <taxon>Micrococcales</taxon>
        <taxon>Micrococcaceae</taxon>
        <taxon>Arthrobacter</taxon>
    </lineage>
</organism>
<protein>
    <recommendedName>
        <fullName evidence="1">Swt1-like HEPN domain-containing protein</fullName>
    </recommendedName>
</protein>
<evidence type="ECO:0000259" key="1">
    <source>
        <dbReference type="Pfam" id="PF18731"/>
    </source>
</evidence>
<geneLocation type="plasmid" evidence="2">
    <name>pJ340-69</name>
</geneLocation>